<dbReference type="GO" id="GO:0003682">
    <property type="term" value="F:chromatin binding"/>
    <property type="evidence" value="ECO:0007669"/>
    <property type="project" value="TreeGrafter"/>
</dbReference>
<keyword evidence="2" id="KW-0539">Nucleus</keyword>
<dbReference type="Proteomes" id="UP000009168">
    <property type="component" value="Unassembled WGS sequence"/>
</dbReference>
<dbReference type="Pfam" id="PF09739">
    <property type="entry name" value="MCM_bind"/>
    <property type="match status" value="2"/>
</dbReference>
<comment type="subcellular location">
    <subcellularLocation>
        <location evidence="1">Nucleus</location>
    </subcellularLocation>
</comment>
<dbReference type="eggNOG" id="KOG2545">
    <property type="taxonomic scope" value="Eukaryota"/>
</dbReference>
<dbReference type="PANTHER" id="PTHR13489:SF0">
    <property type="entry name" value="MINI-CHROMOSOME MAINTENANCE COMPLEX-BINDING PROTEIN"/>
    <property type="match status" value="1"/>
</dbReference>
<organism evidence="3 4">
    <name type="scientific">Tetrahymena thermophila (strain SB210)</name>
    <dbReference type="NCBI Taxonomy" id="312017"/>
    <lineage>
        <taxon>Eukaryota</taxon>
        <taxon>Sar</taxon>
        <taxon>Alveolata</taxon>
        <taxon>Ciliophora</taxon>
        <taxon>Intramacronucleata</taxon>
        <taxon>Oligohymenophorea</taxon>
        <taxon>Hymenostomatida</taxon>
        <taxon>Tetrahymenina</taxon>
        <taxon>Tetrahymenidae</taxon>
        <taxon>Tetrahymena</taxon>
    </lineage>
</organism>
<dbReference type="STRING" id="312017.I7MIR7"/>
<dbReference type="AlphaFoldDB" id="I7MIR7"/>
<reference evidence="4" key="1">
    <citation type="journal article" date="2006" name="PLoS Biol.">
        <title>Macronuclear genome sequence of the ciliate Tetrahymena thermophila, a model eukaryote.</title>
        <authorList>
            <person name="Eisen J.A."/>
            <person name="Coyne R.S."/>
            <person name="Wu M."/>
            <person name="Wu D."/>
            <person name="Thiagarajan M."/>
            <person name="Wortman J.R."/>
            <person name="Badger J.H."/>
            <person name="Ren Q."/>
            <person name="Amedeo P."/>
            <person name="Jones K.M."/>
            <person name="Tallon L.J."/>
            <person name="Delcher A.L."/>
            <person name="Salzberg S.L."/>
            <person name="Silva J.C."/>
            <person name="Haas B.J."/>
            <person name="Majoros W.H."/>
            <person name="Farzad M."/>
            <person name="Carlton J.M."/>
            <person name="Smith R.K. Jr."/>
            <person name="Garg J."/>
            <person name="Pearlman R.E."/>
            <person name="Karrer K.M."/>
            <person name="Sun L."/>
            <person name="Manning G."/>
            <person name="Elde N.C."/>
            <person name="Turkewitz A.P."/>
            <person name="Asai D.J."/>
            <person name="Wilkes D.E."/>
            <person name="Wang Y."/>
            <person name="Cai H."/>
            <person name="Collins K."/>
            <person name="Stewart B.A."/>
            <person name="Lee S.R."/>
            <person name="Wilamowska K."/>
            <person name="Weinberg Z."/>
            <person name="Ruzzo W.L."/>
            <person name="Wloga D."/>
            <person name="Gaertig J."/>
            <person name="Frankel J."/>
            <person name="Tsao C.-C."/>
            <person name="Gorovsky M.A."/>
            <person name="Keeling P.J."/>
            <person name="Waller R.F."/>
            <person name="Patron N.J."/>
            <person name="Cherry J.M."/>
            <person name="Stover N.A."/>
            <person name="Krieger C.J."/>
            <person name="del Toro C."/>
            <person name="Ryder H.F."/>
            <person name="Williamson S.C."/>
            <person name="Barbeau R.A."/>
            <person name="Hamilton E.P."/>
            <person name="Orias E."/>
        </authorList>
    </citation>
    <scope>NUCLEOTIDE SEQUENCE [LARGE SCALE GENOMIC DNA]</scope>
    <source>
        <strain evidence="4">SB210</strain>
    </source>
</reference>
<dbReference type="GO" id="GO:0005634">
    <property type="term" value="C:nucleus"/>
    <property type="evidence" value="ECO:0007669"/>
    <property type="project" value="UniProtKB-SubCell"/>
</dbReference>
<evidence type="ECO:0000313" key="4">
    <source>
        <dbReference type="Proteomes" id="UP000009168"/>
    </source>
</evidence>
<dbReference type="KEGG" id="tet:TTHERM_00522550"/>
<evidence type="ECO:0000256" key="2">
    <source>
        <dbReference type="ARBA" id="ARBA00023242"/>
    </source>
</evidence>
<keyword evidence="4" id="KW-1185">Reference proteome</keyword>
<sequence length="630" mass="72396">MDSQQSFAKNIQVELQKRIAEVVKSNPNILSDLAKINDVDIQLDQLLQNKKAICLESLRSLNDLKQADGQLVEFTYMIQSMFNPEMYAIAAIDAEQVKNGNIDSAIEVFKYHDTITSQNLPNEHQDEFNENIVSALGDRQIYYAIPIPNQNKWSKLVGQNKNNQGQEEIGLEKKEAHHVSYQGIQVSSLDDISKYAPKLQQIGLFNYESDKDDSLHAFPCILKYYNQEQSQNPKLNQIVKVTGILSYNLNSLSDENEHEINQQEEVGDDDQYESFDRISYLYPERLIPRIHVLSSQVISYSDIYSSSIKQLSNLEVSTQAQRQVLLEALTKILGNDQISAFYLLMTLISSVNLSKDEKHYGNLFLNLLNTSQKLSSGAKISETLNDFLQSILVYSVSIPFTLKYLNAQYLQPKSSSSGKISYGSLQLPKETKHFIICDETSLQQGQLDQKGVHNVKNMINFFQDLRVPFESEFYKGFVETDVSGVILSDGKGLLYKDIQIKLEEDIDEESKQSTLFTFDILNDNNFLNQIRKYILESKNQALTVQLDEEVANNIQIDFVEKRKQQAKENILNKEIIINQESLERWIQLCRLNAASKLKKIATIEDYLEIKKLEENRIKRTMKDIKIWQQK</sequence>
<dbReference type="InParanoid" id="I7MIR7"/>
<protein>
    <submittedName>
        <fullName evidence="3">Mini-chromosome maintenance replisome factor</fullName>
    </submittedName>
</protein>
<dbReference type="OrthoDB" id="409247at2759"/>
<dbReference type="GO" id="GO:0006261">
    <property type="term" value="P:DNA-templated DNA replication"/>
    <property type="evidence" value="ECO:0007669"/>
    <property type="project" value="TreeGrafter"/>
</dbReference>
<proteinExistence type="predicted"/>
<dbReference type="GeneID" id="7838051"/>
<accession>I7MIR7</accession>
<evidence type="ECO:0000313" key="3">
    <source>
        <dbReference type="EMBL" id="EAR94188.2"/>
    </source>
</evidence>
<dbReference type="InterPro" id="IPR019140">
    <property type="entry name" value="MCM_complex-bd"/>
</dbReference>
<evidence type="ECO:0000256" key="1">
    <source>
        <dbReference type="ARBA" id="ARBA00004123"/>
    </source>
</evidence>
<dbReference type="PANTHER" id="PTHR13489">
    <property type="entry name" value="MINI-CHROMOSOME MAINTENANCE COMPLEX-BINDING PROTEIN"/>
    <property type="match status" value="1"/>
</dbReference>
<gene>
    <name evidence="3" type="ORF">TTHERM_00522550</name>
</gene>
<dbReference type="EMBL" id="GG662717">
    <property type="protein sequence ID" value="EAR94188.2"/>
    <property type="molecule type" value="Genomic_DNA"/>
</dbReference>
<name>I7MIR7_TETTS</name>
<dbReference type="RefSeq" id="XP_001014433.2">
    <property type="nucleotide sequence ID" value="XM_001014433.2"/>
</dbReference>